<accession>A0A067TPS4</accession>
<protein>
    <recommendedName>
        <fullName evidence="3">F-box domain-containing protein</fullName>
    </recommendedName>
</protein>
<keyword evidence="2" id="KW-1185">Reference proteome</keyword>
<reference evidence="2" key="1">
    <citation type="journal article" date="2014" name="Proc. Natl. Acad. Sci. U.S.A.">
        <title>Extensive sampling of basidiomycete genomes demonstrates inadequacy of the white-rot/brown-rot paradigm for wood decay fungi.</title>
        <authorList>
            <person name="Riley R."/>
            <person name="Salamov A.A."/>
            <person name="Brown D.W."/>
            <person name="Nagy L.G."/>
            <person name="Floudas D."/>
            <person name="Held B.W."/>
            <person name="Levasseur A."/>
            <person name="Lombard V."/>
            <person name="Morin E."/>
            <person name="Otillar R."/>
            <person name="Lindquist E.A."/>
            <person name="Sun H."/>
            <person name="LaButti K.M."/>
            <person name="Schmutz J."/>
            <person name="Jabbour D."/>
            <person name="Luo H."/>
            <person name="Baker S.E."/>
            <person name="Pisabarro A.G."/>
            <person name="Walton J.D."/>
            <person name="Blanchette R.A."/>
            <person name="Henrissat B."/>
            <person name="Martin F."/>
            <person name="Cullen D."/>
            <person name="Hibbett D.S."/>
            <person name="Grigoriev I.V."/>
        </authorList>
    </citation>
    <scope>NUCLEOTIDE SEQUENCE [LARGE SCALE GENOMIC DNA]</scope>
    <source>
        <strain evidence="2">CBS 339.88</strain>
    </source>
</reference>
<evidence type="ECO:0000313" key="2">
    <source>
        <dbReference type="Proteomes" id="UP000027222"/>
    </source>
</evidence>
<gene>
    <name evidence="1" type="ORF">GALMADRAFT_207857</name>
</gene>
<dbReference type="Proteomes" id="UP000027222">
    <property type="component" value="Unassembled WGS sequence"/>
</dbReference>
<name>A0A067TPS4_GALM3</name>
<evidence type="ECO:0000313" key="1">
    <source>
        <dbReference type="EMBL" id="KDR80933.1"/>
    </source>
</evidence>
<organism evidence="1 2">
    <name type="scientific">Galerina marginata (strain CBS 339.88)</name>
    <dbReference type="NCBI Taxonomy" id="685588"/>
    <lineage>
        <taxon>Eukaryota</taxon>
        <taxon>Fungi</taxon>
        <taxon>Dikarya</taxon>
        <taxon>Basidiomycota</taxon>
        <taxon>Agaricomycotina</taxon>
        <taxon>Agaricomycetes</taxon>
        <taxon>Agaricomycetidae</taxon>
        <taxon>Agaricales</taxon>
        <taxon>Agaricineae</taxon>
        <taxon>Strophariaceae</taxon>
        <taxon>Galerina</taxon>
    </lineage>
</organism>
<dbReference type="HOGENOM" id="CLU_637853_0_0_1"/>
<dbReference type="EMBL" id="KL142371">
    <property type="protein sequence ID" value="KDR80933.1"/>
    <property type="molecule type" value="Genomic_DNA"/>
</dbReference>
<sequence>MTSSHRLPVELFDLILNELNPQISTELDNNEPLSNPALGSCLFVSKFIRHLALSKIFNHTKFLHKPQEPKKGQQRLALLRQILTPPAGSVLESVRPHIKALSCIFQRPAWNADAKQFMGDVDENLAFVIKTMSEGDCCVTHFAFKMSAPIRWSLLNPDLQDALQRLIRSPNLVSLDIRGIKYLPTDLMVGAHLSDLRLQQFPDYQEGPEKWTALTSDPQYSRLDCPPLESLHTDHSYQYLDSKLANLKKLVVHNDVAEDFANTQDIIQASADTLEHVSIEHSGIGQANLPATFRIDHVSNLKTFSHLRFRDFYWNYPFTSLPAQPILEVFSRLLDARSPMSFLVRIKLEFYFHEIIAKEDFLHPSTDFAEWDRFDALLCGPRYPSLEKVSIVIHAHLWLRASEASAFDVDTFSSSTTGRIRACLPKLDMDKDLAVKITAEVHAE</sequence>
<evidence type="ECO:0008006" key="3">
    <source>
        <dbReference type="Google" id="ProtNLM"/>
    </source>
</evidence>
<dbReference type="AlphaFoldDB" id="A0A067TPS4"/>
<proteinExistence type="predicted"/>
<dbReference type="OrthoDB" id="2745898at2759"/>